<dbReference type="CDD" id="cd06583">
    <property type="entry name" value="PGRP"/>
    <property type="match status" value="1"/>
</dbReference>
<dbReference type="Pfam" id="PF01510">
    <property type="entry name" value="Amidase_2"/>
    <property type="match status" value="1"/>
</dbReference>
<dbReference type="AlphaFoldDB" id="A0A1E7KPH6"/>
<sequence>MATPITASGFVAALKDEGATVEEFRDWRDHNRNHQGEWGPVNGIMIHHTVTSGSKRTVEICYEGYDSLPGPLCHGVITKDGTIHMVGNGRANHAGLGDDDVLRAVIAERELPAPNERNTDGNSRFYGFECENLGDGEDPWPKAQLEAIERAAAALCRHHGWNERSVIGHKEWTNQKVDPRGFTMDSMRKRIAERLG</sequence>
<evidence type="ECO:0000313" key="2">
    <source>
        <dbReference type="EMBL" id="OEV05882.1"/>
    </source>
</evidence>
<feature type="domain" description="N-acetylmuramoyl-L-alanine amidase" evidence="1">
    <location>
        <begin position="27"/>
        <end position="180"/>
    </location>
</feature>
<dbReference type="EMBL" id="LJGU01000091">
    <property type="protein sequence ID" value="OEV05882.1"/>
    <property type="molecule type" value="Genomic_DNA"/>
</dbReference>
<evidence type="ECO:0000259" key="1">
    <source>
        <dbReference type="SMART" id="SM00644"/>
    </source>
</evidence>
<reference evidence="2 3" key="1">
    <citation type="journal article" date="2016" name="Front. Microbiol.">
        <title>Comparative Genomics Analysis of Streptomyces Species Reveals Their Adaptation to the Marine Environment and Their Diversity at the Genomic Level.</title>
        <authorList>
            <person name="Tian X."/>
            <person name="Zhang Z."/>
            <person name="Yang T."/>
            <person name="Chen M."/>
            <person name="Li J."/>
            <person name="Chen F."/>
            <person name="Yang J."/>
            <person name="Li W."/>
            <person name="Zhang B."/>
            <person name="Zhang Z."/>
            <person name="Wu J."/>
            <person name="Zhang C."/>
            <person name="Long L."/>
            <person name="Xiao J."/>
        </authorList>
    </citation>
    <scope>NUCLEOTIDE SEQUENCE [LARGE SCALE GENOMIC DNA]</scope>
    <source>
        <strain evidence="2 3">SCSIO 02100</strain>
    </source>
</reference>
<dbReference type="SUPFAM" id="SSF55846">
    <property type="entry name" value="N-acetylmuramoyl-L-alanine amidase-like"/>
    <property type="match status" value="1"/>
</dbReference>
<protein>
    <submittedName>
        <fullName evidence="2">Peptidoglycan-binding protein</fullName>
    </submittedName>
</protein>
<name>A0A1E7KPH6_9ACTN</name>
<dbReference type="InterPro" id="IPR002502">
    <property type="entry name" value="Amidase_domain"/>
</dbReference>
<dbReference type="RefSeq" id="WP_070194642.1">
    <property type="nucleotide sequence ID" value="NZ_LJGU01000091.1"/>
</dbReference>
<dbReference type="Proteomes" id="UP000176101">
    <property type="component" value="Unassembled WGS sequence"/>
</dbReference>
<keyword evidence="3" id="KW-1185">Reference proteome</keyword>
<dbReference type="PATRIC" id="fig|1075402.3.peg.3567"/>
<dbReference type="Gene3D" id="3.40.80.10">
    <property type="entry name" value="Peptidoglycan recognition protein-like"/>
    <property type="match status" value="1"/>
</dbReference>
<comment type="caution">
    <text evidence="2">The sequence shown here is derived from an EMBL/GenBank/DDBJ whole genome shotgun (WGS) entry which is preliminary data.</text>
</comment>
<accession>A0A1E7KPH6</accession>
<gene>
    <name evidence="2" type="ORF">AN216_00970</name>
</gene>
<dbReference type="GO" id="GO:0008745">
    <property type="term" value="F:N-acetylmuramoyl-L-alanine amidase activity"/>
    <property type="evidence" value="ECO:0007669"/>
    <property type="project" value="InterPro"/>
</dbReference>
<dbReference type="InterPro" id="IPR036505">
    <property type="entry name" value="Amidase/PGRP_sf"/>
</dbReference>
<dbReference type="STRING" id="1075402.AN216_00970"/>
<evidence type="ECO:0000313" key="3">
    <source>
        <dbReference type="Proteomes" id="UP000176101"/>
    </source>
</evidence>
<organism evidence="2 3">
    <name type="scientific">Streptomyces oceani</name>
    <dbReference type="NCBI Taxonomy" id="1075402"/>
    <lineage>
        <taxon>Bacteria</taxon>
        <taxon>Bacillati</taxon>
        <taxon>Actinomycetota</taxon>
        <taxon>Actinomycetes</taxon>
        <taxon>Kitasatosporales</taxon>
        <taxon>Streptomycetaceae</taxon>
        <taxon>Streptomyces</taxon>
    </lineage>
</organism>
<dbReference type="SMART" id="SM00644">
    <property type="entry name" value="Ami_2"/>
    <property type="match status" value="1"/>
</dbReference>
<proteinExistence type="predicted"/>
<dbReference type="GO" id="GO:0009253">
    <property type="term" value="P:peptidoglycan catabolic process"/>
    <property type="evidence" value="ECO:0007669"/>
    <property type="project" value="InterPro"/>
</dbReference>